<evidence type="ECO:0000256" key="12">
    <source>
        <dbReference type="ARBA" id="ARBA00025324"/>
    </source>
</evidence>
<reference evidence="14 15" key="1">
    <citation type="submission" date="2018-06" db="EMBL/GenBank/DDBJ databases">
        <title>Genomic Encyclopedia of Archaeal and Bacterial Type Strains, Phase II (KMG-II): from individual species to whole genera.</title>
        <authorList>
            <person name="Goeker M."/>
        </authorList>
    </citation>
    <scope>NUCLEOTIDE SEQUENCE [LARGE SCALE GENOMIC DNA]</scope>
    <source>
        <strain evidence="14 15">DSM 21851</strain>
    </source>
</reference>
<accession>A0A327X1N3</accession>
<comment type="caution">
    <text evidence="14">The sequence shown here is derived from an EMBL/GenBank/DDBJ whole genome shotgun (WGS) entry which is preliminary data.</text>
</comment>
<keyword evidence="5" id="KW-0732">Signal</keyword>
<evidence type="ECO:0000313" key="14">
    <source>
        <dbReference type="EMBL" id="RAK00082.1"/>
    </source>
</evidence>
<keyword evidence="8" id="KW-0012">Acyltransferase</keyword>
<keyword evidence="6 13" id="KW-1133">Transmembrane helix</keyword>
<dbReference type="AlphaFoldDB" id="A0A327X1N3"/>
<dbReference type="GO" id="GO:0016746">
    <property type="term" value="F:acyltransferase activity"/>
    <property type="evidence" value="ECO:0007669"/>
    <property type="project" value="UniProtKB-KW"/>
</dbReference>
<comment type="subcellular location">
    <subcellularLocation>
        <location evidence="1">Cell membrane</location>
        <topology evidence="1">Single-pass membrane protein</topology>
    </subcellularLocation>
</comment>
<sequence length="186" mass="21429">MVLKWVKILLVVCLATLTTSLMFLYLDSTSAAFSIAFNFILMMWFTILESLLKPSLNSPYFNPRPFEKQGKLYRILGVEWYRAILIKSGWEKIRQQQTPIKKDLRGMVAYERATRVAEVGHIVVGGLVLIVTGYVSLTHSAGAALWLILSNIFLNLYPVLLQRYTRPRLRRMIEKFRPEATTSLDK</sequence>
<evidence type="ECO:0000256" key="11">
    <source>
        <dbReference type="ARBA" id="ARBA00023667"/>
    </source>
</evidence>
<evidence type="ECO:0000313" key="15">
    <source>
        <dbReference type="Proteomes" id="UP000248790"/>
    </source>
</evidence>
<feature type="transmembrane region" description="Helical" evidence="13">
    <location>
        <begin position="32"/>
        <end position="52"/>
    </location>
</feature>
<evidence type="ECO:0000256" key="1">
    <source>
        <dbReference type="ARBA" id="ARBA00004162"/>
    </source>
</evidence>
<evidence type="ECO:0000256" key="2">
    <source>
        <dbReference type="ARBA" id="ARBA00022475"/>
    </source>
</evidence>
<gene>
    <name evidence="14" type="ORF">LX87_01780</name>
</gene>
<comment type="similarity">
    <text evidence="10">Belongs to the acyltransferase CrtO family.</text>
</comment>
<evidence type="ECO:0000256" key="10">
    <source>
        <dbReference type="ARBA" id="ARBA00023603"/>
    </source>
</evidence>
<dbReference type="InterPro" id="IPR044021">
    <property type="entry name" value="CrtO"/>
</dbReference>
<feature type="transmembrane region" description="Helical" evidence="13">
    <location>
        <begin position="119"/>
        <end position="137"/>
    </location>
</feature>
<dbReference type="Proteomes" id="UP000248790">
    <property type="component" value="Unassembled WGS sequence"/>
</dbReference>
<comment type="function">
    <text evidence="12">Catalyzes the acylation of glycosyl-4,4'-diaponeurosporenoate, i.e. the esterification of glucose at the C6'' position with the carboxyl group of the C(15) fatty acid 12-methyltetradecanoic acid, to yield staphyloxanthin. This is the last step in the biosynthesis of this orange pigment, present in most staphylococci strains.</text>
</comment>
<evidence type="ECO:0000256" key="3">
    <source>
        <dbReference type="ARBA" id="ARBA00022679"/>
    </source>
</evidence>
<feature type="transmembrane region" description="Helical" evidence="13">
    <location>
        <begin position="143"/>
        <end position="161"/>
    </location>
</feature>
<keyword evidence="2" id="KW-1003">Cell membrane</keyword>
<keyword evidence="7 13" id="KW-0472">Membrane</keyword>
<evidence type="ECO:0000256" key="8">
    <source>
        <dbReference type="ARBA" id="ARBA00023315"/>
    </source>
</evidence>
<evidence type="ECO:0000256" key="5">
    <source>
        <dbReference type="ARBA" id="ARBA00022729"/>
    </source>
</evidence>
<proteinExistence type="inferred from homology"/>
<evidence type="ECO:0000256" key="13">
    <source>
        <dbReference type="SAM" id="Phobius"/>
    </source>
</evidence>
<name>A0A327X1N3_LARAB</name>
<keyword evidence="4 13" id="KW-0812">Transmembrane</keyword>
<dbReference type="Pfam" id="PF18927">
    <property type="entry name" value="CrtO"/>
    <property type="match status" value="1"/>
</dbReference>
<evidence type="ECO:0000256" key="7">
    <source>
        <dbReference type="ARBA" id="ARBA00023136"/>
    </source>
</evidence>
<evidence type="ECO:0000256" key="9">
    <source>
        <dbReference type="ARBA" id="ARBA00023588"/>
    </source>
</evidence>
<organism evidence="14 15">
    <name type="scientific">Larkinella arboricola</name>
    <dbReference type="NCBI Taxonomy" id="643671"/>
    <lineage>
        <taxon>Bacteria</taxon>
        <taxon>Pseudomonadati</taxon>
        <taxon>Bacteroidota</taxon>
        <taxon>Cytophagia</taxon>
        <taxon>Cytophagales</taxon>
        <taxon>Spirosomataceae</taxon>
        <taxon>Larkinella</taxon>
    </lineage>
</organism>
<dbReference type="EMBL" id="QLMC01000002">
    <property type="protein sequence ID" value="RAK00082.1"/>
    <property type="molecule type" value="Genomic_DNA"/>
</dbReference>
<keyword evidence="15" id="KW-1185">Reference proteome</keyword>
<keyword evidence="3" id="KW-0808">Transferase</keyword>
<comment type="pathway">
    <text evidence="9">Carotenoid biosynthesis; staphyloxanthin biosynthesis; staphyloxanthin from farnesyl diphosphate: step 5/5.</text>
</comment>
<dbReference type="GO" id="GO:0005886">
    <property type="term" value="C:plasma membrane"/>
    <property type="evidence" value="ECO:0007669"/>
    <property type="project" value="UniProtKB-SubCell"/>
</dbReference>
<feature type="transmembrane region" description="Helical" evidence="13">
    <location>
        <begin position="7"/>
        <end position="26"/>
    </location>
</feature>
<evidence type="ECO:0000256" key="6">
    <source>
        <dbReference type="ARBA" id="ARBA00022989"/>
    </source>
</evidence>
<protein>
    <recommendedName>
        <fullName evidence="11">Glycosyl-4,4'-diaponeurosporenoate acyltransferase</fullName>
    </recommendedName>
</protein>
<evidence type="ECO:0000256" key="4">
    <source>
        <dbReference type="ARBA" id="ARBA00022692"/>
    </source>
</evidence>
<dbReference type="UniPathway" id="UPA00029">
    <property type="reaction ID" value="UER00560"/>
</dbReference>